<organism evidence="8 9">
    <name type="scientific">Spirochaeta africana (strain ATCC 700263 / DSM 8902 / Z-7692)</name>
    <dbReference type="NCBI Taxonomy" id="889378"/>
    <lineage>
        <taxon>Bacteria</taxon>
        <taxon>Pseudomonadati</taxon>
        <taxon>Spirochaetota</taxon>
        <taxon>Spirochaetia</taxon>
        <taxon>Spirochaetales</taxon>
        <taxon>Spirochaetaceae</taxon>
        <taxon>Spirochaeta</taxon>
    </lineage>
</organism>
<dbReference type="eggNOG" id="COG1841">
    <property type="taxonomic scope" value="Bacteria"/>
</dbReference>
<gene>
    <name evidence="5" type="primary">rpmD</name>
    <name evidence="8" type="ordered locus">Spiaf_0572</name>
</gene>
<dbReference type="PANTHER" id="PTHR15892">
    <property type="entry name" value="MITOCHONDRIAL RIBOSOMAL PROTEIN L30"/>
    <property type="match status" value="1"/>
</dbReference>
<dbReference type="PIRSF" id="PIRSF002211">
    <property type="entry name" value="Ribosomal_L30_bac-type"/>
    <property type="match status" value="1"/>
</dbReference>
<dbReference type="NCBIfam" id="TIGR01308">
    <property type="entry name" value="rpmD_bact"/>
    <property type="match status" value="1"/>
</dbReference>
<dbReference type="EMBL" id="CP003282">
    <property type="protein sequence ID" value="AFG36673.1"/>
    <property type="molecule type" value="Genomic_DNA"/>
</dbReference>
<dbReference type="InterPro" id="IPR016082">
    <property type="entry name" value="Ribosomal_uL30_ferredoxin-like"/>
</dbReference>
<evidence type="ECO:0000259" key="7">
    <source>
        <dbReference type="Pfam" id="PF00327"/>
    </source>
</evidence>
<dbReference type="Gene3D" id="3.30.1390.20">
    <property type="entry name" value="Ribosomal protein L30, ferredoxin-like fold domain"/>
    <property type="match status" value="1"/>
</dbReference>
<dbReference type="PATRIC" id="fig|889378.3.peg.580"/>
<evidence type="ECO:0000256" key="2">
    <source>
        <dbReference type="ARBA" id="ARBA00011838"/>
    </source>
</evidence>
<dbReference type="InterPro" id="IPR036919">
    <property type="entry name" value="Ribo_uL30_ferredoxin-like_sf"/>
</dbReference>
<dbReference type="InterPro" id="IPR018038">
    <property type="entry name" value="Ribosomal_uL30_CS"/>
</dbReference>
<comment type="similarity">
    <text evidence="1 5 6">Belongs to the universal ribosomal protein uL30 family.</text>
</comment>
<reference evidence="9" key="1">
    <citation type="journal article" date="2013" name="Stand. Genomic Sci.">
        <title>Complete genome sequence of the halophilic bacterium Spirochaeta africana type strain (Z-7692(T)) from the alkaline Lake Magadi in the East African Rift.</title>
        <authorList>
            <person name="Liolos K."/>
            <person name="Abt B."/>
            <person name="Scheuner C."/>
            <person name="Teshima H."/>
            <person name="Held B."/>
            <person name="Lapidus A."/>
            <person name="Nolan M."/>
            <person name="Lucas S."/>
            <person name="Deshpande S."/>
            <person name="Cheng J.F."/>
            <person name="Tapia R."/>
            <person name="Goodwin L.A."/>
            <person name="Pitluck S."/>
            <person name="Pagani I."/>
            <person name="Ivanova N."/>
            <person name="Mavromatis K."/>
            <person name="Mikhailova N."/>
            <person name="Huntemann M."/>
            <person name="Pati A."/>
            <person name="Chen A."/>
            <person name="Palaniappan K."/>
            <person name="Land M."/>
            <person name="Rohde M."/>
            <person name="Tindall B.J."/>
            <person name="Detter J.C."/>
            <person name="Goker M."/>
            <person name="Bristow J."/>
            <person name="Eisen J.A."/>
            <person name="Markowitz V."/>
            <person name="Hugenholtz P."/>
            <person name="Woyke T."/>
            <person name="Klenk H.P."/>
            <person name="Kyrpides N.C."/>
        </authorList>
    </citation>
    <scope>NUCLEOTIDE SEQUENCE</scope>
    <source>
        <strain evidence="9">ATCC 700263 / DSM 8902 / Z-7692</strain>
    </source>
</reference>
<dbReference type="RefSeq" id="WP_014454670.1">
    <property type="nucleotide sequence ID" value="NC_017098.1"/>
</dbReference>
<dbReference type="CDD" id="cd01658">
    <property type="entry name" value="Ribosomal_L30"/>
    <property type="match status" value="1"/>
</dbReference>
<sequence length="64" mass="7119">MAKKAAKKVKITLVRSTIGRKPEHKRTVRSLGLKRIGSTVEQELNPAIQGMIDSVSFMVNVEEL</sequence>
<dbReference type="STRING" id="889378.Spiaf_0572"/>
<keyword evidence="9" id="KW-1185">Reference proteome</keyword>
<dbReference type="HOGENOM" id="CLU_131047_1_3_12"/>
<dbReference type="InterPro" id="IPR005996">
    <property type="entry name" value="Ribosomal_uL30_bac-type"/>
</dbReference>
<evidence type="ECO:0000256" key="1">
    <source>
        <dbReference type="ARBA" id="ARBA00007594"/>
    </source>
</evidence>
<dbReference type="AlphaFoldDB" id="H9UGN0"/>
<keyword evidence="4 5" id="KW-0687">Ribonucleoprotein</keyword>
<protein>
    <recommendedName>
        <fullName evidence="5">Large ribosomal subunit protein uL30</fullName>
    </recommendedName>
</protein>
<dbReference type="HAMAP" id="MF_01371_B">
    <property type="entry name" value="Ribosomal_uL30_B"/>
    <property type="match status" value="1"/>
</dbReference>
<feature type="domain" description="Large ribosomal subunit protein uL30-like ferredoxin-like fold" evidence="7">
    <location>
        <begin position="9"/>
        <end position="59"/>
    </location>
</feature>
<evidence type="ECO:0000256" key="4">
    <source>
        <dbReference type="ARBA" id="ARBA00023274"/>
    </source>
</evidence>
<accession>H9UGN0</accession>
<dbReference type="KEGG" id="sfc:Spiaf_0572"/>
<dbReference type="FunFam" id="3.30.1390.20:FF:000001">
    <property type="entry name" value="50S ribosomal protein L30"/>
    <property type="match status" value="1"/>
</dbReference>
<evidence type="ECO:0000256" key="3">
    <source>
        <dbReference type="ARBA" id="ARBA00022980"/>
    </source>
</evidence>
<name>H9UGN0_SPIAZ</name>
<evidence type="ECO:0000256" key="5">
    <source>
        <dbReference type="HAMAP-Rule" id="MF_01371"/>
    </source>
</evidence>
<proteinExistence type="inferred from homology"/>
<evidence type="ECO:0000256" key="6">
    <source>
        <dbReference type="RuleBase" id="RU003734"/>
    </source>
</evidence>
<dbReference type="Proteomes" id="UP000007383">
    <property type="component" value="Chromosome"/>
</dbReference>
<dbReference type="PROSITE" id="PS00634">
    <property type="entry name" value="RIBOSOMAL_L30"/>
    <property type="match status" value="1"/>
</dbReference>
<dbReference type="GO" id="GO:0022625">
    <property type="term" value="C:cytosolic large ribosomal subunit"/>
    <property type="evidence" value="ECO:0007669"/>
    <property type="project" value="TreeGrafter"/>
</dbReference>
<keyword evidence="3 5" id="KW-0689">Ribosomal protein</keyword>
<dbReference type="Pfam" id="PF00327">
    <property type="entry name" value="Ribosomal_L30"/>
    <property type="match status" value="1"/>
</dbReference>
<evidence type="ECO:0000313" key="9">
    <source>
        <dbReference type="Proteomes" id="UP000007383"/>
    </source>
</evidence>
<dbReference type="GO" id="GO:0006412">
    <property type="term" value="P:translation"/>
    <property type="evidence" value="ECO:0007669"/>
    <property type="project" value="UniProtKB-UniRule"/>
</dbReference>
<dbReference type="PANTHER" id="PTHR15892:SF2">
    <property type="entry name" value="LARGE RIBOSOMAL SUBUNIT PROTEIN UL30M"/>
    <property type="match status" value="1"/>
</dbReference>
<dbReference type="OrthoDB" id="9812790at2"/>
<evidence type="ECO:0000313" key="8">
    <source>
        <dbReference type="EMBL" id="AFG36673.1"/>
    </source>
</evidence>
<dbReference type="SUPFAM" id="SSF55129">
    <property type="entry name" value="Ribosomal protein L30p/L7e"/>
    <property type="match status" value="1"/>
</dbReference>
<comment type="subunit">
    <text evidence="2 5">Part of the 50S ribosomal subunit.</text>
</comment>
<dbReference type="GO" id="GO:0003735">
    <property type="term" value="F:structural constituent of ribosome"/>
    <property type="evidence" value="ECO:0007669"/>
    <property type="project" value="InterPro"/>
</dbReference>